<protein>
    <submittedName>
        <fullName evidence="1">Uncharacterized protein</fullName>
    </submittedName>
</protein>
<evidence type="ECO:0000313" key="2">
    <source>
        <dbReference type="Proteomes" id="UP000642748"/>
    </source>
</evidence>
<organism evidence="1 2">
    <name type="scientific">Rugosimonospora africana</name>
    <dbReference type="NCBI Taxonomy" id="556532"/>
    <lineage>
        <taxon>Bacteria</taxon>
        <taxon>Bacillati</taxon>
        <taxon>Actinomycetota</taxon>
        <taxon>Actinomycetes</taxon>
        <taxon>Micromonosporales</taxon>
        <taxon>Micromonosporaceae</taxon>
        <taxon>Rugosimonospora</taxon>
    </lineage>
</organism>
<reference evidence="1" key="1">
    <citation type="submission" date="2021-01" db="EMBL/GenBank/DDBJ databases">
        <title>Whole genome shotgun sequence of Rugosimonospora africana NBRC 104875.</title>
        <authorList>
            <person name="Komaki H."/>
            <person name="Tamura T."/>
        </authorList>
    </citation>
    <scope>NUCLEOTIDE SEQUENCE</scope>
    <source>
        <strain evidence="1">NBRC 104875</strain>
    </source>
</reference>
<dbReference type="AlphaFoldDB" id="A0A8J3QRT0"/>
<keyword evidence="2" id="KW-1185">Reference proteome</keyword>
<name>A0A8J3QRT0_9ACTN</name>
<dbReference type="Proteomes" id="UP000642748">
    <property type="component" value="Unassembled WGS sequence"/>
</dbReference>
<proteinExistence type="predicted"/>
<evidence type="ECO:0000313" key="1">
    <source>
        <dbReference type="EMBL" id="GIH15708.1"/>
    </source>
</evidence>
<dbReference type="RefSeq" id="WP_203919327.1">
    <property type="nucleotide sequence ID" value="NZ_BONZ01000036.1"/>
</dbReference>
<dbReference type="EMBL" id="BONZ01000036">
    <property type="protein sequence ID" value="GIH15708.1"/>
    <property type="molecule type" value="Genomic_DNA"/>
</dbReference>
<gene>
    <name evidence="1" type="ORF">Raf01_38800</name>
</gene>
<sequence>MAVDPSSLTTDQLNAYIVARLTVSGIDLTLLPTTADPVTGAPTQAQALASLRSFVLNNPTAINSWRPVPAAGADADALSQELSPPLEYPSIAQAWTGQVGDR</sequence>
<accession>A0A8J3QRT0</accession>
<comment type="caution">
    <text evidence="1">The sequence shown here is derived from an EMBL/GenBank/DDBJ whole genome shotgun (WGS) entry which is preliminary data.</text>
</comment>